<reference evidence="1" key="1">
    <citation type="submission" date="2020-11" db="EMBL/GenBank/DDBJ databases">
        <authorList>
            <person name="Tran Van P."/>
        </authorList>
    </citation>
    <scope>NUCLEOTIDE SEQUENCE</scope>
</reference>
<gene>
    <name evidence="1" type="ORF">CTOB1V02_LOCUS5797</name>
</gene>
<dbReference type="AlphaFoldDB" id="A0A7R8WBE7"/>
<organism evidence="1">
    <name type="scientific">Cyprideis torosa</name>
    <dbReference type="NCBI Taxonomy" id="163714"/>
    <lineage>
        <taxon>Eukaryota</taxon>
        <taxon>Metazoa</taxon>
        <taxon>Ecdysozoa</taxon>
        <taxon>Arthropoda</taxon>
        <taxon>Crustacea</taxon>
        <taxon>Oligostraca</taxon>
        <taxon>Ostracoda</taxon>
        <taxon>Podocopa</taxon>
        <taxon>Podocopida</taxon>
        <taxon>Cytherocopina</taxon>
        <taxon>Cytheroidea</taxon>
        <taxon>Cytherideidae</taxon>
        <taxon>Cyprideis</taxon>
    </lineage>
</organism>
<sequence length="289" mass="31643">MFLVNGEPLEAKSSGRKNMWFRSARRRGTMMRCGEAQRLFQKEGFDFFQFQQLFEATAPMDQGYNPSRTGGGVPEGDPAWPWLRSREAHTLLDHGTSSNEALFGGPMVEQTRAMPDPLPGPHLLSLRGYTPGPSGQWLLVEATVLALLPLGVSPSLRSGSLPSLTPGFERGFLTDGMDLFLGLQSKPLAPLESVHLPPVLDPGWLLVEAIPWASLLGVTPGPPVPTLTTPTSDVRGQKELGECSRIQCRQLSNRILSSDAAQKETEKQNWLPLATHAMKDVASRCPFFV</sequence>
<evidence type="ECO:0000313" key="1">
    <source>
        <dbReference type="EMBL" id="CAD7227903.1"/>
    </source>
</evidence>
<proteinExistence type="predicted"/>
<accession>A0A7R8WBE7</accession>
<name>A0A7R8WBE7_9CRUS</name>
<dbReference type="EMBL" id="OB661303">
    <property type="protein sequence ID" value="CAD7227903.1"/>
    <property type="molecule type" value="Genomic_DNA"/>
</dbReference>
<protein>
    <submittedName>
        <fullName evidence="1">Uncharacterized protein</fullName>
    </submittedName>
</protein>